<accession>A0A6A6SRA2</accession>
<feature type="chain" id="PRO_5025599268" evidence="3">
    <location>
        <begin position="18"/>
        <end position="742"/>
    </location>
</feature>
<feature type="domain" description="Transferrin receptor-like dimerisation" evidence="5">
    <location>
        <begin position="628"/>
        <end position="741"/>
    </location>
</feature>
<reference evidence="7" key="1">
    <citation type="journal article" date="2020" name="Stud. Mycol.">
        <title>101 Dothideomycetes genomes: a test case for predicting lifestyles and emergence of pathogens.</title>
        <authorList>
            <person name="Haridas S."/>
            <person name="Albert R."/>
            <person name="Binder M."/>
            <person name="Bloem J."/>
            <person name="Labutti K."/>
            <person name="Salamov A."/>
            <person name="Andreopoulos B."/>
            <person name="Baker S."/>
            <person name="Barry K."/>
            <person name="Bills G."/>
            <person name="Bluhm B."/>
            <person name="Cannon C."/>
            <person name="Castanera R."/>
            <person name="Culley D."/>
            <person name="Daum C."/>
            <person name="Ezra D."/>
            <person name="Gonzalez J."/>
            <person name="Henrissat B."/>
            <person name="Kuo A."/>
            <person name="Liang C."/>
            <person name="Lipzen A."/>
            <person name="Lutzoni F."/>
            <person name="Magnuson J."/>
            <person name="Mondo S."/>
            <person name="Nolan M."/>
            <person name="Ohm R."/>
            <person name="Pangilinan J."/>
            <person name="Park H.-J."/>
            <person name="Ramirez L."/>
            <person name="Alfaro M."/>
            <person name="Sun H."/>
            <person name="Tritt A."/>
            <person name="Yoshinaga Y."/>
            <person name="Zwiers L.-H."/>
            <person name="Turgeon B."/>
            <person name="Goodwin S."/>
            <person name="Spatafora J."/>
            <person name="Crous P."/>
            <person name="Grigoriev I."/>
        </authorList>
    </citation>
    <scope>NUCLEOTIDE SEQUENCE</scope>
    <source>
        <strain evidence="7">CBS 122681</strain>
    </source>
</reference>
<evidence type="ECO:0000259" key="5">
    <source>
        <dbReference type="Pfam" id="PF04253"/>
    </source>
</evidence>
<dbReference type="SUPFAM" id="SSF53187">
    <property type="entry name" value="Zn-dependent exopeptidases"/>
    <property type="match status" value="1"/>
</dbReference>
<dbReference type="InterPro" id="IPR036757">
    <property type="entry name" value="TFR-like_dimer_dom_sf"/>
</dbReference>
<keyword evidence="7" id="KW-0121">Carboxypeptidase</keyword>
<name>A0A6A6SRA2_9PLEO</name>
<dbReference type="InterPro" id="IPR003137">
    <property type="entry name" value="PA_domain"/>
</dbReference>
<dbReference type="SUPFAM" id="SSF47672">
    <property type="entry name" value="Transferrin receptor-like dimerisation domain"/>
    <property type="match status" value="1"/>
</dbReference>
<keyword evidence="3" id="KW-0732">Signal</keyword>
<evidence type="ECO:0000256" key="1">
    <source>
        <dbReference type="ARBA" id="ARBA00005634"/>
    </source>
</evidence>
<feature type="region of interest" description="Disordered" evidence="2">
    <location>
        <begin position="275"/>
        <end position="298"/>
    </location>
</feature>
<dbReference type="Pfam" id="PF04253">
    <property type="entry name" value="TFR_dimer"/>
    <property type="match status" value="1"/>
</dbReference>
<gene>
    <name evidence="7" type="ORF">K491DRAFT_707711</name>
</gene>
<feature type="domain" description="PA" evidence="4">
    <location>
        <begin position="175"/>
        <end position="250"/>
    </location>
</feature>
<dbReference type="Pfam" id="PF04389">
    <property type="entry name" value="Peptidase_M28"/>
    <property type="match status" value="1"/>
</dbReference>
<dbReference type="PANTHER" id="PTHR10404">
    <property type="entry name" value="N-ACETYLATED-ALPHA-LINKED ACIDIC DIPEPTIDASE"/>
    <property type="match status" value="1"/>
</dbReference>
<dbReference type="Gene3D" id="1.20.930.40">
    <property type="entry name" value="Transferrin receptor-like, dimerisation domain"/>
    <property type="match status" value="1"/>
</dbReference>
<proteinExistence type="inferred from homology"/>
<dbReference type="Gene3D" id="3.40.630.10">
    <property type="entry name" value="Zn peptidases"/>
    <property type="match status" value="1"/>
</dbReference>
<dbReference type="AlphaFoldDB" id="A0A6A6SRA2"/>
<evidence type="ECO:0000259" key="4">
    <source>
        <dbReference type="Pfam" id="PF02225"/>
    </source>
</evidence>
<feature type="signal peptide" evidence="3">
    <location>
        <begin position="1"/>
        <end position="17"/>
    </location>
</feature>
<dbReference type="PANTHER" id="PTHR10404:SF46">
    <property type="entry name" value="VACUOLAR PROTEIN SORTING-ASSOCIATED PROTEIN 70"/>
    <property type="match status" value="1"/>
</dbReference>
<dbReference type="InterPro" id="IPR039373">
    <property type="entry name" value="Peptidase_M28B"/>
</dbReference>
<comment type="similarity">
    <text evidence="1">Belongs to the peptidase M28 family. M28B subfamily.</text>
</comment>
<keyword evidence="7" id="KW-0645">Protease</keyword>
<protein>
    <submittedName>
        <fullName evidence="7">Glutamate carboxypeptidase</fullName>
    </submittedName>
</protein>
<keyword evidence="8" id="KW-1185">Reference proteome</keyword>
<dbReference type="InterPro" id="IPR007484">
    <property type="entry name" value="Peptidase_M28"/>
</dbReference>
<sequence>MRIRSILLLGLSAFCWACQRDFLDQQFHFASGFAPSLGLDHDAFAKRAPEPFTPVWTPEEKILHTSFDATEIAEWSSYYTHGDHVAGRNKSMAERTAQKWRDSGIQSSVVEYEVWLNYPESQRLVLKTGSGTGNGTVGTYEAQLYEDKLKLDETTGYEGSLPAFHGYSASGEVEAEYVYVGRGHKDDFAAVKAAGISLEGKIALVKYGGPFRGVKVQSAEANGIIGVVIFTDPGDDGPQVAKGKEAYPNGPARQPSSIQRGSVAYINLYPGDPTTPGIPSKPGVQRTESPSNVPKIPSLPISHRDALPILRALEGYGKTLKRQGWTGGLNTTYSSGPAPGITLSLTNKMKEVTTPIWNVIGIINGTDSNETIIIGNHRDSWIIGGAADPNSGTAMLIEITKAFGKLVASGWKPRRNIVFASWDAEEYALVGSTEWVEEFAPWLSQTAISYLNVDIAVNGGLPGAGATPELRNIAQQVMKKVIYNNSTLYDSWCVFQITQGWIRKTLRIGSICFYNGFTHLGSGSDYTAFLQLGIGALDFGMGPGSNDPVYHYHSNYDSYHWMKTFVDPDFSIHTTAGQLITLLAYHLADDALLPFDMEAYGRNLGYWARDVTSMTSDMPDTGNVQKQINLTALTNAYKAFQDVAKQFTKKTSSSEFLANETAVRDVNQRLKEVQRCFVVDGGLPGRPFYRNALYAPNRDDGYKPQILPGVVEGLQDRNFTQAREWTVRIAEAINKASDLLKI</sequence>
<dbReference type="OrthoDB" id="5841748at2759"/>
<evidence type="ECO:0000313" key="7">
    <source>
        <dbReference type="EMBL" id="KAF2650170.1"/>
    </source>
</evidence>
<dbReference type="GO" id="GO:0004180">
    <property type="term" value="F:carboxypeptidase activity"/>
    <property type="evidence" value="ECO:0007669"/>
    <property type="project" value="UniProtKB-KW"/>
</dbReference>
<organism evidence="7 8">
    <name type="scientific">Lophiostoma macrostomum CBS 122681</name>
    <dbReference type="NCBI Taxonomy" id="1314788"/>
    <lineage>
        <taxon>Eukaryota</taxon>
        <taxon>Fungi</taxon>
        <taxon>Dikarya</taxon>
        <taxon>Ascomycota</taxon>
        <taxon>Pezizomycotina</taxon>
        <taxon>Dothideomycetes</taxon>
        <taxon>Pleosporomycetidae</taxon>
        <taxon>Pleosporales</taxon>
        <taxon>Lophiostomataceae</taxon>
        <taxon>Lophiostoma</taxon>
    </lineage>
</organism>
<evidence type="ECO:0000256" key="2">
    <source>
        <dbReference type="SAM" id="MobiDB-lite"/>
    </source>
</evidence>
<evidence type="ECO:0000259" key="6">
    <source>
        <dbReference type="Pfam" id="PF04389"/>
    </source>
</evidence>
<dbReference type="FunFam" id="3.40.630.10:FF:000101">
    <property type="entry name" value="N-acetylated alpha-linked acidic dipeptidase like 1"/>
    <property type="match status" value="1"/>
</dbReference>
<feature type="domain" description="Peptidase M28" evidence="6">
    <location>
        <begin position="358"/>
        <end position="560"/>
    </location>
</feature>
<dbReference type="FunFam" id="3.50.30.30:FF:000008">
    <property type="entry name" value="Glutamate carboxypeptidase 2"/>
    <property type="match status" value="1"/>
</dbReference>
<dbReference type="InterPro" id="IPR007365">
    <property type="entry name" value="TFR-like_dimer_dom"/>
</dbReference>
<evidence type="ECO:0000256" key="3">
    <source>
        <dbReference type="SAM" id="SignalP"/>
    </source>
</evidence>
<dbReference type="Proteomes" id="UP000799324">
    <property type="component" value="Unassembled WGS sequence"/>
</dbReference>
<dbReference type="SUPFAM" id="SSF52025">
    <property type="entry name" value="PA domain"/>
    <property type="match status" value="1"/>
</dbReference>
<evidence type="ECO:0000313" key="8">
    <source>
        <dbReference type="Proteomes" id="UP000799324"/>
    </source>
</evidence>
<dbReference type="EMBL" id="MU004464">
    <property type="protein sequence ID" value="KAF2650170.1"/>
    <property type="molecule type" value="Genomic_DNA"/>
</dbReference>
<dbReference type="Pfam" id="PF02225">
    <property type="entry name" value="PA"/>
    <property type="match status" value="1"/>
</dbReference>
<keyword evidence="7" id="KW-0378">Hydrolase</keyword>
<dbReference type="CDD" id="cd08022">
    <property type="entry name" value="M28_PSMA_like"/>
    <property type="match status" value="1"/>
</dbReference>
<dbReference type="CDD" id="cd02121">
    <property type="entry name" value="PA_GCPII_like"/>
    <property type="match status" value="1"/>
</dbReference>
<dbReference type="InterPro" id="IPR046450">
    <property type="entry name" value="PA_dom_sf"/>
</dbReference>
<dbReference type="Gene3D" id="3.50.30.30">
    <property type="match status" value="1"/>
</dbReference>